<dbReference type="GO" id="GO:0030246">
    <property type="term" value="F:carbohydrate binding"/>
    <property type="evidence" value="ECO:0007669"/>
    <property type="project" value="UniProtKB-KW"/>
</dbReference>
<dbReference type="CDD" id="cd22829">
    <property type="entry name" value="Gal_Rha_Lectin_EVA1_EVA1C_rpt2"/>
    <property type="match status" value="1"/>
</dbReference>
<accession>A0AAJ7U449</accession>
<gene>
    <name evidence="13" type="primary">LOC116953419</name>
</gene>
<evidence type="ECO:0000256" key="4">
    <source>
        <dbReference type="ARBA" id="ARBA00022734"/>
    </source>
</evidence>
<evidence type="ECO:0000256" key="9">
    <source>
        <dbReference type="SAM" id="Phobius"/>
    </source>
</evidence>
<keyword evidence="3 9" id="KW-0812">Transmembrane</keyword>
<evidence type="ECO:0000313" key="13">
    <source>
        <dbReference type="RefSeq" id="XP_032829498.1"/>
    </source>
</evidence>
<dbReference type="Pfam" id="PF02140">
    <property type="entry name" value="SUEL_Lectin"/>
    <property type="match status" value="1"/>
</dbReference>
<dbReference type="AlphaFoldDB" id="A0AAJ7U449"/>
<organism evidence="12 13">
    <name type="scientific">Petromyzon marinus</name>
    <name type="common">Sea lamprey</name>
    <dbReference type="NCBI Taxonomy" id="7757"/>
    <lineage>
        <taxon>Eukaryota</taxon>
        <taxon>Metazoa</taxon>
        <taxon>Chordata</taxon>
        <taxon>Craniata</taxon>
        <taxon>Vertebrata</taxon>
        <taxon>Cyclostomata</taxon>
        <taxon>Hyperoartia</taxon>
        <taxon>Petromyzontiformes</taxon>
        <taxon>Petromyzontidae</taxon>
        <taxon>Petromyzon</taxon>
    </lineage>
</organism>
<evidence type="ECO:0000256" key="3">
    <source>
        <dbReference type="ARBA" id="ARBA00022692"/>
    </source>
</evidence>
<feature type="region of interest" description="Disordered" evidence="8">
    <location>
        <begin position="55"/>
        <end position="114"/>
    </location>
</feature>
<dbReference type="PROSITE" id="PS50228">
    <property type="entry name" value="SUEL_LECTIN"/>
    <property type="match status" value="1"/>
</dbReference>
<keyword evidence="5" id="KW-0677">Repeat</keyword>
<proteinExistence type="inferred from homology"/>
<dbReference type="GO" id="GO:0016020">
    <property type="term" value="C:membrane"/>
    <property type="evidence" value="ECO:0007669"/>
    <property type="project" value="UniProtKB-SubCell"/>
</dbReference>
<dbReference type="PANTHER" id="PTHR48422">
    <property type="entry name" value="PROTEIN EVA-1 HOMOLOG B-RELATED"/>
    <property type="match status" value="1"/>
</dbReference>
<evidence type="ECO:0000256" key="2">
    <source>
        <dbReference type="ARBA" id="ARBA00006023"/>
    </source>
</evidence>
<feature type="chain" id="PRO_5042558028" evidence="10">
    <location>
        <begin position="17"/>
        <end position="623"/>
    </location>
</feature>
<dbReference type="KEGG" id="pmrn:116953419"/>
<keyword evidence="12" id="KW-1185">Reference proteome</keyword>
<keyword evidence="6 9" id="KW-1133">Transmembrane helix</keyword>
<protein>
    <submittedName>
        <fullName evidence="13">Protein eva-1 homolog C-like</fullName>
    </submittedName>
</protein>
<feature type="region of interest" description="Disordered" evidence="8">
    <location>
        <begin position="191"/>
        <end position="210"/>
    </location>
</feature>
<dbReference type="InterPro" id="IPR000922">
    <property type="entry name" value="Lectin_gal-bd_dom"/>
</dbReference>
<dbReference type="Proteomes" id="UP001318040">
    <property type="component" value="Chromosome 51"/>
</dbReference>
<dbReference type="InterPro" id="IPR043159">
    <property type="entry name" value="Lectin_gal-bd_sf"/>
</dbReference>
<feature type="compositionally biased region" description="Acidic residues" evidence="8">
    <location>
        <begin position="538"/>
        <end position="554"/>
    </location>
</feature>
<dbReference type="RefSeq" id="XP_032829498.1">
    <property type="nucleotide sequence ID" value="XM_032973607.1"/>
</dbReference>
<dbReference type="InterPro" id="IPR039500">
    <property type="entry name" value="EVA1_dom"/>
</dbReference>
<feature type="signal peptide" evidence="10">
    <location>
        <begin position="1"/>
        <end position="16"/>
    </location>
</feature>
<feature type="compositionally biased region" description="Basic and acidic residues" evidence="8">
    <location>
        <begin position="441"/>
        <end position="453"/>
    </location>
</feature>
<evidence type="ECO:0000256" key="7">
    <source>
        <dbReference type="ARBA" id="ARBA00023136"/>
    </source>
</evidence>
<evidence type="ECO:0000256" key="1">
    <source>
        <dbReference type="ARBA" id="ARBA00004167"/>
    </source>
</evidence>
<feature type="region of interest" description="Disordered" evidence="8">
    <location>
        <begin position="524"/>
        <end position="570"/>
    </location>
</feature>
<feature type="transmembrane region" description="Helical" evidence="9">
    <location>
        <begin position="492"/>
        <end position="513"/>
    </location>
</feature>
<evidence type="ECO:0000256" key="8">
    <source>
        <dbReference type="SAM" id="MobiDB-lite"/>
    </source>
</evidence>
<feature type="domain" description="SUEL-type lectin" evidence="11">
    <location>
        <begin position="280"/>
        <end position="372"/>
    </location>
</feature>
<dbReference type="Gene3D" id="2.60.120.740">
    <property type="match status" value="2"/>
</dbReference>
<reference evidence="13" key="1">
    <citation type="submission" date="2025-08" db="UniProtKB">
        <authorList>
            <consortium name="RefSeq"/>
        </authorList>
    </citation>
    <scope>IDENTIFICATION</scope>
    <source>
        <tissue evidence="13">Sperm</tissue>
    </source>
</reference>
<evidence type="ECO:0000313" key="12">
    <source>
        <dbReference type="Proteomes" id="UP001318040"/>
    </source>
</evidence>
<dbReference type="PANTHER" id="PTHR48422:SF1">
    <property type="entry name" value="PROTEIN EVA-1 HOMOLOG A"/>
    <property type="match status" value="1"/>
</dbReference>
<feature type="region of interest" description="Disordered" evidence="8">
    <location>
        <begin position="382"/>
        <end position="423"/>
    </location>
</feature>
<keyword evidence="10" id="KW-0732">Signal</keyword>
<dbReference type="FunFam" id="2.60.120.740:FF:000003">
    <property type="entry name" value="Protein eva-1 homolog C"/>
    <property type="match status" value="1"/>
</dbReference>
<evidence type="ECO:0000256" key="10">
    <source>
        <dbReference type="SAM" id="SignalP"/>
    </source>
</evidence>
<feature type="compositionally biased region" description="Basic residues" evidence="8">
    <location>
        <begin position="102"/>
        <end position="113"/>
    </location>
</feature>
<feature type="compositionally biased region" description="Gly residues" evidence="8">
    <location>
        <begin position="555"/>
        <end position="566"/>
    </location>
</feature>
<dbReference type="Pfam" id="PF14851">
    <property type="entry name" value="FAM176"/>
    <property type="match status" value="1"/>
</dbReference>
<evidence type="ECO:0000259" key="11">
    <source>
        <dbReference type="PROSITE" id="PS50228"/>
    </source>
</evidence>
<evidence type="ECO:0000256" key="5">
    <source>
        <dbReference type="ARBA" id="ARBA00022737"/>
    </source>
</evidence>
<keyword evidence="4" id="KW-0430">Lectin</keyword>
<name>A0AAJ7U449_PETMA</name>
<comment type="subcellular location">
    <subcellularLocation>
        <location evidence="1">Membrane</location>
        <topology evidence="1">Single-pass membrane protein</topology>
    </subcellularLocation>
</comment>
<dbReference type="InterPro" id="IPR052461">
    <property type="entry name" value="EVA1_A/B"/>
</dbReference>
<keyword evidence="7 9" id="KW-0472">Membrane</keyword>
<feature type="region of interest" description="Disordered" evidence="8">
    <location>
        <begin position="439"/>
        <end position="464"/>
    </location>
</feature>
<comment type="similarity">
    <text evidence="2">Belongs to the EVA1 family.</text>
</comment>
<evidence type="ECO:0000256" key="6">
    <source>
        <dbReference type="ARBA" id="ARBA00022989"/>
    </source>
</evidence>
<sequence length="623" mass="67445">MRVCFLLVTFARSVTSQCAASWRGCPWQRRWWPANPGGADLKSTPPTTPLLARAKIDHCKSRHSARPPPLRVDRRQTEEGSGGRGHGSGQPPTSLGGSDKSRTHRRSRFKIRRGPNEEFGRELSITVMGRLLRHSIASLLLLGLLASVTRTDHVWPLLREFAVSACGGETVSLSCPRHTALRVQGATRTARAHAPCPSPPSAAHAAAHGDTGRAHNCTDSALLQRALEQCQDKRHCELRLPGSPLSPHGRPPGPHGCPSSVARHSLSYRCRPNEYQRKVACEEDWLQLRCKNSRVVAVQAATFGRSMDGGLECPSPQARASDSQCQSPEALAVLVRRCQGLTSCSVETRSGALGNPCPPGVRKYLAVLYTCVPRRVLDDRRPRGVRLSSHSRSLPEPRAAPSLSRESQAAPPGPAGRGHPHGYAVRDAATHYSPPAGLMELQKEPADGPKYSESDDADVPTRLNATDISPGAAIILNTLATYSYLSKHVERAALVFVSCLCLGLVLTLAALVVRVHCRHDMRSVKGGARARASRSDGASDDSDSDSDSESDSDSDGGGGGGIGGSTSGSHRFARRFDVTHNVFTSAEEIEMAHRIEERERILNEIWRNGRTNPIATTSLNRYY</sequence>